<evidence type="ECO:0000256" key="1">
    <source>
        <dbReference type="SAM" id="Phobius"/>
    </source>
</evidence>
<keyword evidence="4" id="KW-1185">Reference proteome</keyword>
<keyword evidence="1" id="KW-0812">Transmembrane</keyword>
<sequence>MRRSWLSVSSSLLLVRFLSHGLSEFVNSLKAIKELANYKDTSVATVIFTYIILAFLASIITFASGQKYLENALFISVARSCWPGSNSKRSPSAASFFLTTRCPHSVPGSFHRFSTGSLYEWHSFAAIATPGQTGFSIIVISQAGAWSTEMK</sequence>
<dbReference type="AlphaFoldDB" id="A0A284S558"/>
<feature type="chain" id="PRO_5013352284" evidence="2">
    <location>
        <begin position="24"/>
        <end position="151"/>
    </location>
</feature>
<protein>
    <submittedName>
        <fullName evidence="3">Uncharacterized protein</fullName>
    </submittedName>
</protein>
<keyword evidence="1" id="KW-1133">Transmembrane helix</keyword>
<accession>A0A284S558</accession>
<dbReference type="STRING" id="47428.A0A284S558"/>
<organism evidence="3 4">
    <name type="scientific">Armillaria ostoyae</name>
    <name type="common">Armillaria root rot fungus</name>
    <dbReference type="NCBI Taxonomy" id="47428"/>
    <lineage>
        <taxon>Eukaryota</taxon>
        <taxon>Fungi</taxon>
        <taxon>Dikarya</taxon>
        <taxon>Basidiomycota</taxon>
        <taxon>Agaricomycotina</taxon>
        <taxon>Agaricomycetes</taxon>
        <taxon>Agaricomycetidae</taxon>
        <taxon>Agaricales</taxon>
        <taxon>Marasmiineae</taxon>
        <taxon>Physalacriaceae</taxon>
        <taxon>Armillaria</taxon>
    </lineage>
</organism>
<feature type="transmembrane region" description="Helical" evidence="1">
    <location>
        <begin position="43"/>
        <end position="63"/>
    </location>
</feature>
<dbReference type="OrthoDB" id="3142841at2759"/>
<feature type="signal peptide" evidence="2">
    <location>
        <begin position="1"/>
        <end position="23"/>
    </location>
</feature>
<gene>
    <name evidence="3" type="ORF">ARMOST_19660</name>
</gene>
<dbReference type="Proteomes" id="UP000219338">
    <property type="component" value="Unassembled WGS sequence"/>
</dbReference>
<name>A0A284S558_ARMOS</name>
<evidence type="ECO:0000313" key="4">
    <source>
        <dbReference type="Proteomes" id="UP000219338"/>
    </source>
</evidence>
<keyword evidence="1" id="KW-0472">Membrane</keyword>
<proteinExistence type="predicted"/>
<evidence type="ECO:0000256" key="2">
    <source>
        <dbReference type="SAM" id="SignalP"/>
    </source>
</evidence>
<evidence type="ECO:0000313" key="3">
    <source>
        <dbReference type="EMBL" id="SJL16141.1"/>
    </source>
</evidence>
<keyword evidence="2" id="KW-0732">Signal</keyword>
<dbReference type="EMBL" id="FUEG01000033">
    <property type="protein sequence ID" value="SJL16141.1"/>
    <property type="molecule type" value="Genomic_DNA"/>
</dbReference>
<reference evidence="4" key="1">
    <citation type="journal article" date="2017" name="Nat. Ecol. Evol.">
        <title>Genome expansion and lineage-specific genetic innovations in the forest pathogenic fungi Armillaria.</title>
        <authorList>
            <person name="Sipos G."/>
            <person name="Prasanna A.N."/>
            <person name="Walter M.C."/>
            <person name="O'Connor E."/>
            <person name="Balint B."/>
            <person name="Krizsan K."/>
            <person name="Kiss B."/>
            <person name="Hess J."/>
            <person name="Varga T."/>
            <person name="Slot J."/>
            <person name="Riley R."/>
            <person name="Boka B."/>
            <person name="Rigling D."/>
            <person name="Barry K."/>
            <person name="Lee J."/>
            <person name="Mihaltcheva S."/>
            <person name="LaButti K."/>
            <person name="Lipzen A."/>
            <person name="Waldron R."/>
            <person name="Moloney N.M."/>
            <person name="Sperisen C."/>
            <person name="Kredics L."/>
            <person name="Vagvoelgyi C."/>
            <person name="Patrignani A."/>
            <person name="Fitzpatrick D."/>
            <person name="Nagy I."/>
            <person name="Doyle S."/>
            <person name="Anderson J.B."/>
            <person name="Grigoriev I.V."/>
            <person name="Gueldener U."/>
            <person name="Muensterkoetter M."/>
            <person name="Nagy L.G."/>
        </authorList>
    </citation>
    <scope>NUCLEOTIDE SEQUENCE [LARGE SCALE GENOMIC DNA]</scope>
    <source>
        <strain evidence="4">C18/9</strain>
    </source>
</reference>